<dbReference type="PANTHER" id="PTHR44303">
    <property type="entry name" value="DNAJ HOMOLOG SUBFAMILY C MEMBER 16"/>
    <property type="match status" value="1"/>
</dbReference>
<keyword evidence="1" id="KW-1133">Transmembrane helix</keyword>
<gene>
    <name evidence="2" type="ORF">MCOM1403_LOCUS10818</name>
</gene>
<reference evidence="2" key="1">
    <citation type="submission" date="2021-01" db="EMBL/GenBank/DDBJ databases">
        <authorList>
            <person name="Corre E."/>
            <person name="Pelletier E."/>
            <person name="Niang G."/>
            <person name="Scheremetjew M."/>
            <person name="Finn R."/>
            <person name="Kale V."/>
            <person name="Holt S."/>
            <person name="Cochrane G."/>
            <person name="Meng A."/>
            <person name="Brown T."/>
            <person name="Cohen L."/>
        </authorList>
    </citation>
    <scope>NUCLEOTIDE SEQUENCE</scope>
    <source>
        <strain evidence="2">CCMP1723</strain>
    </source>
</reference>
<organism evidence="2">
    <name type="scientific">Micromonas pusilla</name>
    <name type="common">Picoplanktonic green alga</name>
    <name type="synonym">Chromulina pusilla</name>
    <dbReference type="NCBI Taxonomy" id="38833"/>
    <lineage>
        <taxon>Eukaryota</taxon>
        <taxon>Viridiplantae</taxon>
        <taxon>Chlorophyta</taxon>
        <taxon>Mamiellophyceae</taxon>
        <taxon>Mamiellales</taxon>
        <taxon>Mamiellaceae</taxon>
        <taxon>Micromonas</taxon>
    </lineage>
</organism>
<accession>A0A7S0IKA8</accession>
<protein>
    <recommendedName>
        <fullName evidence="3">Thioredoxin domain-containing protein</fullName>
    </recommendedName>
</protein>
<evidence type="ECO:0008006" key="3">
    <source>
        <dbReference type="Google" id="ProtNLM"/>
    </source>
</evidence>
<proteinExistence type="predicted"/>
<evidence type="ECO:0000313" key="2">
    <source>
        <dbReference type="EMBL" id="CAD8524505.1"/>
    </source>
</evidence>
<name>A0A7S0IKA8_MICPS</name>
<feature type="transmembrane region" description="Helical" evidence="1">
    <location>
        <begin position="365"/>
        <end position="384"/>
    </location>
</feature>
<keyword evidence="1" id="KW-0472">Membrane</keyword>
<sequence length="530" mass="58949">MDGVARLGRVNIALYPELAAKVAPLHPFSSSHVNPRNLPVVVGFPRNCGAFWCRRKYRGMMKESALSAFAMDHLAGYEDVPPLTRESLAAFLEGDPKKVKFVYFNSRAGSASPLLRRAATEYRNDVSVAQVHYKQSEAAYWIRKHGMHTPPAVLVLKEAGEKIIEQDVTGKDKLKALLIEHKLQILPELRSSSLKSTGCQPGGLVQVCVAAIGIDGFHFTTARDTLRAVKLTLQSPSSPSATLSTALEHKELSMVWIDARRQRGVREALFAGDEHMPRIVAMRFFGGEEKVDLSTYDGSMIRADIAAWISSIFEGDDEGMVSGIEFPKLAVDSLGFYERALRFQGSTLSWARYFGAELVYMSIEAGPAVPVGMILTIVMIPMLFQRPKRRKKPMRKRSEMDQDAVIELNDDALECLKEQHMKSLVVMMFIESSEDDQETFKKLRNAFWREPILSFGVVNIRKASGWSDFAESSGAAAGSVLVWHPMRTKFQIIGSGDGTIPHPVLCAKIEKILDGMSNWQDGVWPVQAKT</sequence>
<keyword evidence="1" id="KW-0812">Transmembrane</keyword>
<dbReference type="AlphaFoldDB" id="A0A7S0IKA8"/>
<dbReference type="InterPro" id="IPR052448">
    <property type="entry name" value="DnaJ_C16_autophagy_reg"/>
</dbReference>
<evidence type="ECO:0000256" key="1">
    <source>
        <dbReference type="SAM" id="Phobius"/>
    </source>
</evidence>
<dbReference type="PANTHER" id="PTHR44303:SF2">
    <property type="entry name" value="DNAJ HOMOLOG SUBFAMILY C MEMBER 16"/>
    <property type="match status" value="1"/>
</dbReference>
<dbReference type="EMBL" id="HBEQ01013448">
    <property type="protein sequence ID" value="CAD8524505.1"/>
    <property type="molecule type" value="Transcribed_RNA"/>
</dbReference>